<reference evidence="1 2" key="1">
    <citation type="submission" date="2018-01" db="EMBL/GenBank/DDBJ databases">
        <title>Complete genome sequence of Streptomyces lunaelactis MM109T, a Ferroverdin A producer isolated from cave moonmilk deposits.</title>
        <authorList>
            <person name="Naome A."/>
            <person name="Martinet L."/>
            <person name="Maciejewska M."/>
            <person name="Anderssen S."/>
            <person name="Adam D."/>
            <person name="Tenconi E."/>
            <person name="Deflandre B."/>
            <person name="Arguelles-Arias A."/>
            <person name="Calusinska M."/>
            <person name="Copieters W."/>
            <person name="Karim L."/>
            <person name="Hanikenne M."/>
            <person name="Baurain D."/>
            <person name="van Wezel G."/>
            <person name="Smargiasso N."/>
            <person name="de Pauw E."/>
            <person name="Delfosse P."/>
            <person name="Rigali S."/>
        </authorList>
    </citation>
    <scope>NUCLEOTIDE SEQUENCE [LARGE SCALE GENOMIC DNA]</scope>
    <source>
        <strain evidence="1 2">MM109</strain>
    </source>
</reference>
<dbReference type="RefSeq" id="WP_108152935.1">
    <property type="nucleotide sequence ID" value="NZ_CP026304.1"/>
</dbReference>
<dbReference type="GeneID" id="55659292"/>
<name>A0A2R4T952_9ACTN</name>
<dbReference type="OrthoDB" id="3846417at2"/>
<protein>
    <recommendedName>
        <fullName evidence="3">AG2 protein</fullName>
    </recommendedName>
</protein>
<organism evidence="1 2">
    <name type="scientific">Streptomyces lunaelactis</name>
    <dbReference type="NCBI Taxonomy" id="1535768"/>
    <lineage>
        <taxon>Bacteria</taxon>
        <taxon>Bacillati</taxon>
        <taxon>Actinomycetota</taxon>
        <taxon>Actinomycetes</taxon>
        <taxon>Kitasatosporales</taxon>
        <taxon>Streptomycetaceae</taxon>
        <taxon>Streptomyces</taxon>
    </lineage>
</organism>
<evidence type="ECO:0000313" key="2">
    <source>
        <dbReference type="Proteomes" id="UP000244201"/>
    </source>
</evidence>
<dbReference type="AlphaFoldDB" id="A0A2R4T952"/>
<sequence>MDFEALHSANFKMLDDTVTDWTSMLTKLKELEKDAREGLRGKALKANWSGYNATVSREFIGKTSGEFADAHTQATSIRDIMTDTRDELKTQQRLLKEAVERGRGKHLTVTAKGDAFTVEENPDSKSSTGQKDVNELRNELQGILDKATEIDSTAATSLKALVDLTDLGFSDAVYKDRDSAAAAVKEAEELAALAKKDPEDLTVKEFDRLNAGLQKYSGDQIFAEHFAEKLTAKGTLEFWAGINDPAKNRDLFPERREQFDDLQKNLSLTLATATQADTPDMSKWKYEMTDLGSQPVHKNSTTQGFQVMSNLMRWGNFEDRFLNDYGTELMKTEKAASSNGRHTPTLWMHMGMDPNLNRTGTDSGSDPMIGFLKALSNSPDAATDFFNSDFVTKDEDHDFKTKDKDGKEVKDELSNFDYLFEERDWPPEMDSELEDSIEGRNNLALALEAATTGHPAGELPTVDTPPHNAEQANLMKSIVESISEDNTRLTKHGFMSDSMGQIASEYLPDINRAMTDDGDEDTNRLFPLAGSQADMNHRDVTRFLFTVGQDDEGYAAIEVSQKAYMANLMDYHLNPELPADLRYSNDPQFVVEQIAHGSGEVSGTLAQARAEAVAGEAEEKDKAYEHSVAQMKNGISGVVGTAVGVGTTFIASPVGGAAAGGAAGTVTSMILEEVFKDAEGKAKAEAGPVMGEHWENGLESNTKYTERAAELAAEAHKRTGLEDVGEWARTGTQSGFRASEASVNSMAADLKTDI</sequence>
<accession>A0A2R4T952</accession>
<dbReference type="Proteomes" id="UP000244201">
    <property type="component" value="Chromosome"/>
</dbReference>
<keyword evidence="2" id="KW-1185">Reference proteome</keyword>
<proteinExistence type="predicted"/>
<gene>
    <name evidence="1" type="ORF">SLUN_29000</name>
</gene>
<evidence type="ECO:0000313" key="1">
    <source>
        <dbReference type="EMBL" id="AVZ75645.1"/>
    </source>
</evidence>
<evidence type="ECO:0008006" key="3">
    <source>
        <dbReference type="Google" id="ProtNLM"/>
    </source>
</evidence>
<dbReference type="KEGG" id="slk:SLUN_29000"/>
<dbReference type="EMBL" id="CP026304">
    <property type="protein sequence ID" value="AVZ75645.1"/>
    <property type="molecule type" value="Genomic_DNA"/>
</dbReference>